<evidence type="ECO:0000256" key="2">
    <source>
        <dbReference type="ARBA" id="ARBA00004818"/>
    </source>
</evidence>
<dbReference type="Gene3D" id="3.40.50.1000">
    <property type="entry name" value="HAD superfamily/HAD-like"/>
    <property type="match status" value="1"/>
</dbReference>
<proteinExistence type="inferred from homology"/>
<protein>
    <recommendedName>
        <fullName evidence="4">phosphoglycolate phosphatase</fullName>
        <ecNumber evidence="4">3.1.3.18</ecNumber>
    </recommendedName>
</protein>
<evidence type="ECO:0000256" key="4">
    <source>
        <dbReference type="ARBA" id="ARBA00013078"/>
    </source>
</evidence>
<dbReference type="InterPro" id="IPR050155">
    <property type="entry name" value="HAD-like_hydrolase_sf"/>
</dbReference>
<comment type="pathway">
    <text evidence="2">Organic acid metabolism; glycolate biosynthesis; glycolate from 2-phosphoglycolate: step 1/1.</text>
</comment>
<comment type="caution">
    <text evidence="5">The sequence shown here is derived from an EMBL/GenBank/DDBJ whole genome shotgun (WGS) entry which is preliminary data.</text>
</comment>
<dbReference type="PANTHER" id="PTHR43434:SF1">
    <property type="entry name" value="PHOSPHOGLYCOLATE PHOSPHATASE"/>
    <property type="match status" value="1"/>
</dbReference>
<dbReference type="SUPFAM" id="SSF56784">
    <property type="entry name" value="HAD-like"/>
    <property type="match status" value="1"/>
</dbReference>
<dbReference type="Pfam" id="PF13419">
    <property type="entry name" value="HAD_2"/>
    <property type="match status" value="1"/>
</dbReference>
<sequence>MHLVMFDVDGTLTRSCQYDQACYAATMKHITGLDVDTDWQNYTHVTDSAVTEEILSNNQLPLTLATEAECHFAIRLRTMQANDPSLFAPLTGAPVMLQQLKQAGIALAIATGCWRDSALIKLEHSGVVVDGIPMATASDAHSRQQIMQLAEKRAAQCYGINRFDSVIYIGDGSWDVRCSRELGYHFIGVGAETENLRSLGVCHTLEDYADPESLWSLLAEFGVHRHSLLA</sequence>
<dbReference type="GO" id="GO:0006281">
    <property type="term" value="P:DNA repair"/>
    <property type="evidence" value="ECO:0007669"/>
    <property type="project" value="TreeGrafter"/>
</dbReference>
<dbReference type="InterPro" id="IPR041492">
    <property type="entry name" value="HAD_2"/>
</dbReference>
<dbReference type="GO" id="GO:0008967">
    <property type="term" value="F:phosphoglycolate phosphatase activity"/>
    <property type="evidence" value="ECO:0007669"/>
    <property type="project" value="UniProtKB-EC"/>
</dbReference>
<dbReference type="InterPro" id="IPR023198">
    <property type="entry name" value="PGP-like_dom2"/>
</dbReference>
<evidence type="ECO:0000256" key="3">
    <source>
        <dbReference type="ARBA" id="ARBA00006171"/>
    </source>
</evidence>
<organism evidence="5 6">
    <name type="scientific">Neiella marina</name>
    <dbReference type="NCBI Taxonomy" id="508461"/>
    <lineage>
        <taxon>Bacteria</taxon>
        <taxon>Pseudomonadati</taxon>
        <taxon>Pseudomonadota</taxon>
        <taxon>Gammaproteobacteria</taxon>
        <taxon>Alteromonadales</taxon>
        <taxon>Echinimonadaceae</taxon>
        <taxon>Neiella</taxon>
    </lineage>
</organism>
<comment type="similarity">
    <text evidence="3">Belongs to the HAD-like hydrolase superfamily. CbbY/CbbZ/Gph/YieH family.</text>
</comment>
<dbReference type="OrthoDB" id="9807630at2"/>
<dbReference type="CDD" id="cd01427">
    <property type="entry name" value="HAD_like"/>
    <property type="match status" value="1"/>
</dbReference>
<dbReference type="EC" id="3.1.3.18" evidence="4"/>
<evidence type="ECO:0000256" key="1">
    <source>
        <dbReference type="ARBA" id="ARBA00000830"/>
    </source>
</evidence>
<gene>
    <name evidence="5" type="ORF">GCM10011369_04650</name>
</gene>
<dbReference type="InterPro" id="IPR023214">
    <property type="entry name" value="HAD_sf"/>
</dbReference>
<accession>A0A8J2U2G8</accession>
<comment type="catalytic activity">
    <reaction evidence="1">
        <text>2-phosphoglycolate + H2O = glycolate + phosphate</text>
        <dbReference type="Rhea" id="RHEA:14369"/>
        <dbReference type="ChEBI" id="CHEBI:15377"/>
        <dbReference type="ChEBI" id="CHEBI:29805"/>
        <dbReference type="ChEBI" id="CHEBI:43474"/>
        <dbReference type="ChEBI" id="CHEBI:58033"/>
        <dbReference type="EC" id="3.1.3.18"/>
    </reaction>
</comment>
<dbReference type="PANTHER" id="PTHR43434">
    <property type="entry name" value="PHOSPHOGLYCOLATE PHOSPHATASE"/>
    <property type="match status" value="1"/>
</dbReference>
<evidence type="ECO:0000313" key="6">
    <source>
        <dbReference type="Proteomes" id="UP000619743"/>
    </source>
</evidence>
<dbReference type="RefSeq" id="WP_087504548.1">
    <property type="nucleotide sequence ID" value="NZ_BMDX01000002.1"/>
</dbReference>
<reference evidence="6" key="1">
    <citation type="journal article" date="2019" name="Int. J. Syst. Evol. Microbiol.">
        <title>The Global Catalogue of Microorganisms (GCM) 10K type strain sequencing project: providing services to taxonomists for standard genome sequencing and annotation.</title>
        <authorList>
            <consortium name="The Broad Institute Genomics Platform"/>
            <consortium name="The Broad Institute Genome Sequencing Center for Infectious Disease"/>
            <person name="Wu L."/>
            <person name="Ma J."/>
        </authorList>
    </citation>
    <scope>NUCLEOTIDE SEQUENCE [LARGE SCALE GENOMIC DNA]</scope>
    <source>
        <strain evidence="6">CGMCC 1.10130</strain>
    </source>
</reference>
<dbReference type="EMBL" id="BMDX01000002">
    <property type="protein sequence ID" value="GGA66162.1"/>
    <property type="molecule type" value="Genomic_DNA"/>
</dbReference>
<keyword evidence="5" id="KW-0378">Hydrolase</keyword>
<dbReference type="Gene3D" id="1.10.150.240">
    <property type="entry name" value="Putative phosphatase, domain 2"/>
    <property type="match status" value="1"/>
</dbReference>
<dbReference type="InterPro" id="IPR036412">
    <property type="entry name" value="HAD-like_sf"/>
</dbReference>
<name>A0A8J2U2G8_9GAMM</name>
<dbReference type="Proteomes" id="UP000619743">
    <property type="component" value="Unassembled WGS sequence"/>
</dbReference>
<dbReference type="AlphaFoldDB" id="A0A8J2U2G8"/>
<keyword evidence="6" id="KW-1185">Reference proteome</keyword>
<evidence type="ECO:0000313" key="5">
    <source>
        <dbReference type="EMBL" id="GGA66162.1"/>
    </source>
</evidence>